<dbReference type="HOGENOM" id="CLU_1696106_0_0_1"/>
<proteinExistence type="predicted"/>
<dbReference type="VEuPathDB" id="FungiDB:PCH_Pc15g01180"/>
<evidence type="ECO:0000313" key="1">
    <source>
        <dbReference type="EMBL" id="CAP83004.1"/>
    </source>
</evidence>
<keyword evidence="2" id="KW-1185">Reference proteome</keyword>
<dbReference type="EMBL" id="AM920430">
    <property type="protein sequence ID" value="CAP83004.1"/>
    <property type="molecule type" value="Genomic_DNA"/>
</dbReference>
<protein>
    <submittedName>
        <fullName evidence="1">Uncharacterized protein</fullName>
    </submittedName>
</protein>
<evidence type="ECO:0000313" key="2">
    <source>
        <dbReference type="Proteomes" id="UP000000724"/>
    </source>
</evidence>
<name>B6H6R2_PENRW</name>
<gene>
    <name evidence="1" type="ORF">Pc15g01180</name>
    <name evidence="1" type="ORF">PCH_Pc15g01180</name>
</gene>
<dbReference type="AlphaFoldDB" id="B6H6R2"/>
<reference evidence="1 2" key="1">
    <citation type="journal article" date="2008" name="Nat. Biotechnol.">
        <title>Genome sequencing and analysis of the filamentous fungus Penicillium chrysogenum.</title>
        <authorList>
            <person name="van den Berg M.A."/>
            <person name="Albang R."/>
            <person name="Albermann K."/>
            <person name="Badger J.H."/>
            <person name="Daran J.-M."/>
            <person name="Driessen A.J.M."/>
            <person name="Garcia-Estrada C."/>
            <person name="Fedorova N.D."/>
            <person name="Harris D.M."/>
            <person name="Heijne W.H.M."/>
            <person name="Joardar V.S."/>
            <person name="Kiel J.A.K.W."/>
            <person name="Kovalchuk A."/>
            <person name="Martin J.F."/>
            <person name="Nierman W.C."/>
            <person name="Nijland J.G."/>
            <person name="Pronk J.T."/>
            <person name="Roubos J.A."/>
            <person name="van der Klei I.J."/>
            <person name="van Peij N.N.M.E."/>
            <person name="Veenhuis M."/>
            <person name="von Doehren H."/>
            <person name="Wagner C."/>
            <person name="Wortman J.R."/>
            <person name="Bovenberg R.A.L."/>
        </authorList>
    </citation>
    <scope>NUCLEOTIDE SEQUENCE [LARGE SCALE GENOMIC DNA]</scope>
    <source>
        <strain evidence="2">ATCC 28089 / DSM 1075 / NRRL 1951 / Wisconsin 54-1255</strain>
    </source>
</reference>
<organism evidence="1 2">
    <name type="scientific">Penicillium rubens (strain ATCC 28089 / DSM 1075 / NRRL 1951 / Wisconsin 54-1255)</name>
    <name type="common">Penicillium chrysogenum</name>
    <dbReference type="NCBI Taxonomy" id="500485"/>
    <lineage>
        <taxon>Eukaryota</taxon>
        <taxon>Fungi</taxon>
        <taxon>Dikarya</taxon>
        <taxon>Ascomycota</taxon>
        <taxon>Pezizomycotina</taxon>
        <taxon>Eurotiomycetes</taxon>
        <taxon>Eurotiomycetidae</taxon>
        <taxon>Eurotiales</taxon>
        <taxon>Aspergillaceae</taxon>
        <taxon>Penicillium</taxon>
        <taxon>Penicillium chrysogenum species complex</taxon>
    </lineage>
</organism>
<dbReference type="Proteomes" id="UP000000724">
    <property type="component" value="Contig Pc00c15"/>
</dbReference>
<accession>B6H6R2</accession>
<sequence>MAFCGCAHGRCLSVGMSNIEMFPSIGIVIMGLDIWSRWPSLWEKFAPNAIGSGFGHLNHSLRLDILQLDTNYSRLSEAGHMSCTASLPRPLHTAYIPEVYCSGTAKFFPYSQRILNFPLSFPPSSWQRSTLVTPVASEDPIRILGNLISSPQVFQ</sequence>